<sequence>MALTPSSFIATQIIRTLKMKRSHLHQRGVAAIEATITLPILFLLFFAIGELGRAMYQYNQLNSVVRNTCRYLINNAKPGTTSLIDITAEVQATAKNLGVYGDTGNLTPVLPGLSVSNITISVPSSGDLISVSATYNWNSIFSGDLGGNYGQTLNYGFPLTATVSMRAL</sequence>
<keyword evidence="1" id="KW-1133">Transmembrane helix</keyword>
<gene>
    <name evidence="3" type="ORF">FCL42_01355</name>
</gene>
<dbReference type="Pfam" id="PF07811">
    <property type="entry name" value="TadE"/>
    <property type="match status" value="1"/>
</dbReference>
<protein>
    <submittedName>
        <fullName evidence="3">Pilus assembly protein</fullName>
    </submittedName>
</protein>
<dbReference type="AlphaFoldDB" id="A0A4U1BTA8"/>
<dbReference type="InterPro" id="IPR012495">
    <property type="entry name" value="TadE-like_dom"/>
</dbReference>
<evidence type="ECO:0000259" key="2">
    <source>
        <dbReference type="Pfam" id="PF07811"/>
    </source>
</evidence>
<dbReference type="OrthoDB" id="7026216at2"/>
<organism evidence="3 4">
    <name type="scientific">Ferrimonas aestuarii</name>
    <dbReference type="NCBI Taxonomy" id="2569539"/>
    <lineage>
        <taxon>Bacteria</taxon>
        <taxon>Pseudomonadati</taxon>
        <taxon>Pseudomonadota</taxon>
        <taxon>Gammaproteobacteria</taxon>
        <taxon>Alteromonadales</taxon>
        <taxon>Ferrimonadaceae</taxon>
        <taxon>Ferrimonas</taxon>
    </lineage>
</organism>
<evidence type="ECO:0000313" key="4">
    <source>
        <dbReference type="Proteomes" id="UP000305675"/>
    </source>
</evidence>
<dbReference type="EMBL" id="SWCJ01000001">
    <property type="protein sequence ID" value="TKB58422.1"/>
    <property type="molecule type" value="Genomic_DNA"/>
</dbReference>
<reference evidence="3 4" key="1">
    <citation type="submission" date="2019-04" db="EMBL/GenBank/DDBJ databases">
        <authorList>
            <person name="Hwang J.C."/>
        </authorList>
    </citation>
    <scope>NUCLEOTIDE SEQUENCE [LARGE SCALE GENOMIC DNA]</scope>
    <source>
        <strain evidence="3 4">IMCC35002</strain>
    </source>
</reference>
<name>A0A4U1BTA8_9GAMM</name>
<proteinExistence type="predicted"/>
<dbReference type="Proteomes" id="UP000305675">
    <property type="component" value="Unassembled WGS sequence"/>
</dbReference>
<comment type="caution">
    <text evidence="3">The sequence shown here is derived from an EMBL/GenBank/DDBJ whole genome shotgun (WGS) entry which is preliminary data.</text>
</comment>
<accession>A0A4U1BTA8</accession>
<evidence type="ECO:0000256" key="1">
    <source>
        <dbReference type="SAM" id="Phobius"/>
    </source>
</evidence>
<keyword evidence="4" id="KW-1185">Reference proteome</keyword>
<keyword evidence="1" id="KW-0812">Transmembrane</keyword>
<feature type="domain" description="TadE-like" evidence="2">
    <location>
        <begin position="28"/>
        <end position="70"/>
    </location>
</feature>
<feature type="transmembrane region" description="Helical" evidence="1">
    <location>
        <begin position="28"/>
        <end position="48"/>
    </location>
</feature>
<keyword evidence="1" id="KW-0472">Membrane</keyword>
<evidence type="ECO:0000313" key="3">
    <source>
        <dbReference type="EMBL" id="TKB58422.1"/>
    </source>
</evidence>